<dbReference type="Gene3D" id="2.120.10.30">
    <property type="entry name" value="TolB, C-terminal domain"/>
    <property type="match status" value="1"/>
</dbReference>
<comment type="similarity">
    <text evidence="2">Belongs to the YjiK family.</text>
</comment>
<protein>
    <submittedName>
        <fullName evidence="5">SdiA-regulated domain-containing protein</fullName>
    </submittedName>
</protein>
<keyword evidence="4" id="KW-0472">Membrane</keyword>
<evidence type="ECO:0000256" key="1">
    <source>
        <dbReference type="ARBA" id="ARBA00004236"/>
    </source>
</evidence>
<accession>A0A974RY98</accession>
<dbReference type="EMBL" id="CP067393">
    <property type="protein sequence ID" value="QQP87081.1"/>
    <property type="molecule type" value="Genomic_DNA"/>
</dbReference>
<dbReference type="GO" id="GO:0005886">
    <property type="term" value="C:plasma membrane"/>
    <property type="evidence" value="ECO:0007669"/>
    <property type="project" value="UniProtKB-SubCell"/>
</dbReference>
<evidence type="ECO:0000256" key="2">
    <source>
        <dbReference type="ARBA" id="ARBA00009852"/>
    </source>
</evidence>
<dbReference type="InterPro" id="IPR009722">
    <property type="entry name" value="YjiK/CarP"/>
</dbReference>
<comment type="subcellular location">
    <subcellularLocation>
        <location evidence="1">Cell membrane</location>
    </subcellularLocation>
</comment>
<reference evidence="5 6" key="1">
    <citation type="submission" date="2021-01" db="EMBL/GenBank/DDBJ databases">
        <title>Entomomonas sp. F2A isolated from a house cricket (Acheta domesticus).</title>
        <authorList>
            <person name="Spergser J."/>
            <person name="Busse H.-J."/>
        </authorList>
    </citation>
    <scope>NUCLEOTIDE SEQUENCE [LARGE SCALE GENOMIC DNA]</scope>
    <source>
        <strain evidence="5 6">F2A</strain>
    </source>
</reference>
<dbReference type="InterPro" id="IPR011042">
    <property type="entry name" value="6-blade_b-propeller_TolB-like"/>
</dbReference>
<dbReference type="SUPFAM" id="SSF50956">
    <property type="entry name" value="Thermostable phytase (3-phytase)"/>
    <property type="match status" value="1"/>
</dbReference>
<evidence type="ECO:0000313" key="5">
    <source>
        <dbReference type="EMBL" id="QQP87081.1"/>
    </source>
</evidence>
<keyword evidence="6" id="KW-1185">Reference proteome</keyword>
<name>A0A974RY98_9GAMM</name>
<evidence type="ECO:0000256" key="4">
    <source>
        <dbReference type="ARBA" id="ARBA00023136"/>
    </source>
</evidence>
<evidence type="ECO:0000256" key="3">
    <source>
        <dbReference type="ARBA" id="ARBA00022475"/>
    </source>
</evidence>
<gene>
    <name evidence="5" type="ORF">JHT90_07510</name>
</gene>
<keyword evidence="3" id="KW-1003">Cell membrane</keyword>
<dbReference type="PROSITE" id="PS51257">
    <property type="entry name" value="PROKAR_LIPOPROTEIN"/>
    <property type="match status" value="1"/>
</dbReference>
<dbReference type="KEGG" id="eaz:JHT90_07510"/>
<sequence>MLLKKLELAKTMLLRAIQLSLLSLSILIVGCQTQQQQACLQIQQQTSNLPNTLQLADYYVVINKKSVKGIANNLSALTWNQDTQTLFGTLNKPPTIVELSTTGDLLRTISTKGIRDPEAIEYIGNNQFIIADERHHKLLKATIDKRTTFIDGHSLPQIKVGEVQKFNKGLEGLAYNRETQTIYASNESDPITIYKVTGFIENQDITITEINKNWSLLIDDISGLHFYQPYQHLLVLSDESKLILEVAADNQLVGCMPLIRNQHGLLSNIRQPEGITMDDQDNLYIVSEPNLFYKFTKK</sequence>
<dbReference type="CDD" id="cd09971">
    <property type="entry name" value="SdiA-regulated"/>
    <property type="match status" value="1"/>
</dbReference>
<proteinExistence type="inferred from homology"/>
<dbReference type="AlphaFoldDB" id="A0A974RY98"/>
<evidence type="ECO:0000313" key="6">
    <source>
        <dbReference type="Proteomes" id="UP000595278"/>
    </source>
</evidence>
<dbReference type="RefSeq" id="WP_201095683.1">
    <property type="nucleotide sequence ID" value="NZ_CP067393.1"/>
</dbReference>
<organism evidence="5 6">
    <name type="scientific">Entomomonas asaccharolytica</name>
    <dbReference type="NCBI Taxonomy" id="2785331"/>
    <lineage>
        <taxon>Bacteria</taxon>
        <taxon>Pseudomonadati</taxon>
        <taxon>Pseudomonadota</taxon>
        <taxon>Gammaproteobacteria</taxon>
        <taxon>Pseudomonadales</taxon>
        <taxon>Pseudomonadaceae</taxon>
        <taxon>Entomomonas</taxon>
    </lineage>
</organism>
<dbReference type="Pfam" id="PF06977">
    <property type="entry name" value="SdiA-regulated"/>
    <property type="match status" value="1"/>
</dbReference>
<dbReference type="Proteomes" id="UP000595278">
    <property type="component" value="Chromosome"/>
</dbReference>